<organism evidence="2 3">
    <name type="scientific">Fibrella forsythiae</name>
    <dbReference type="NCBI Taxonomy" id="2817061"/>
    <lineage>
        <taxon>Bacteria</taxon>
        <taxon>Pseudomonadati</taxon>
        <taxon>Bacteroidota</taxon>
        <taxon>Cytophagia</taxon>
        <taxon>Cytophagales</taxon>
        <taxon>Spirosomataceae</taxon>
        <taxon>Fibrella</taxon>
    </lineage>
</organism>
<comment type="caution">
    <text evidence="2">The sequence shown here is derived from an EMBL/GenBank/DDBJ whole genome shotgun (WGS) entry which is preliminary data.</text>
</comment>
<evidence type="ECO:0000313" key="3">
    <source>
        <dbReference type="Proteomes" id="UP000664628"/>
    </source>
</evidence>
<dbReference type="InterPro" id="IPR008775">
    <property type="entry name" value="Phytyl_CoA_dOase-like"/>
</dbReference>
<dbReference type="EMBL" id="JAFMYW010000002">
    <property type="protein sequence ID" value="MBO0948487.1"/>
    <property type="molecule type" value="Genomic_DNA"/>
</dbReference>
<sequence>MISLYNIKAIIKRFFQPSPTVIREFDLETLPWIDQPNADIDGFARQFASRYTDLPYDMAEKLHFWKENGYVVLDKVIAPEWADQLWRETEELIANSEQYKVNIRVDLPDYQHAPVQEARALPKSVLGGKFIKFMDFHNASIIGKKIMLHHSIVTFLEAVFGERVVAMQSLLFKFGSQQATHQDFAYVVSEIPSHLAAAWIALEDVQIDAGPLYYYPGSHKLKKFDFGNGIFFNGNSTHNPNDFARYLDEACQKAGIERKTLLIKKGDVLLWHASLAHGGDPIRNADMTRKSYVCHYSSVSAYKHHRHRAADEPKRYSLNGADVFLNPSLPDQEDIFRAGETM</sequence>
<dbReference type="SUPFAM" id="SSF51197">
    <property type="entry name" value="Clavaminate synthase-like"/>
    <property type="match status" value="1"/>
</dbReference>
<evidence type="ECO:0000256" key="1">
    <source>
        <dbReference type="ARBA" id="ARBA00001954"/>
    </source>
</evidence>
<keyword evidence="2" id="KW-0223">Dioxygenase</keyword>
<gene>
    <name evidence="2" type="ORF">J2I46_07855</name>
</gene>
<comment type="cofactor">
    <cofactor evidence="1">
        <name>Fe(2+)</name>
        <dbReference type="ChEBI" id="CHEBI:29033"/>
    </cofactor>
</comment>
<proteinExistence type="predicted"/>
<dbReference type="Proteomes" id="UP000664628">
    <property type="component" value="Unassembled WGS sequence"/>
</dbReference>
<dbReference type="PANTHER" id="PTHR20883:SF48">
    <property type="entry name" value="ECTOINE DIOXYGENASE"/>
    <property type="match status" value="1"/>
</dbReference>
<dbReference type="PANTHER" id="PTHR20883">
    <property type="entry name" value="PHYTANOYL-COA DIOXYGENASE DOMAIN CONTAINING 1"/>
    <property type="match status" value="1"/>
</dbReference>
<accession>A0ABS3JER1</accession>
<dbReference type="Pfam" id="PF05721">
    <property type="entry name" value="PhyH"/>
    <property type="match status" value="1"/>
</dbReference>
<dbReference type="GO" id="GO:0051213">
    <property type="term" value="F:dioxygenase activity"/>
    <property type="evidence" value="ECO:0007669"/>
    <property type="project" value="UniProtKB-KW"/>
</dbReference>
<evidence type="ECO:0000313" key="2">
    <source>
        <dbReference type="EMBL" id="MBO0948487.1"/>
    </source>
</evidence>
<name>A0ABS3JER1_9BACT</name>
<keyword evidence="2" id="KW-0560">Oxidoreductase</keyword>
<reference evidence="2 3" key="1">
    <citation type="submission" date="2021-03" db="EMBL/GenBank/DDBJ databases">
        <title>Fibrella sp. HMF5405 genome sequencing and assembly.</title>
        <authorList>
            <person name="Kang H."/>
            <person name="Kim H."/>
            <person name="Bae S."/>
            <person name="Joh K."/>
        </authorList>
    </citation>
    <scope>NUCLEOTIDE SEQUENCE [LARGE SCALE GENOMIC DNA]</scope>
    <source>
        <strain evidence="2 3">HMF5405</strain>
    </source>
</reference>
<protein>
    <submittedName>
        <fullName evidence="2">Phytanoyl-CoA dioxygenase family protein</fullName>
    </submittedName>
</protein>
<dbReference type="RefSeq" id="WP_207328454.1">
    <property type="nucleotide sequence ID" value="NZ_JAFMYW010000002.1"/>
</dbReference>
<dbReference type="Gene3D" id="2.60.120.620">
    <property type="entry name" value="q2cbj1_9rhob like domain"/>
    <property type="match status" value="1"/>
</dbReference>
<keyword evidence="3" id="KW-1185">Reference proteome</keyword>